<evidence type="ECO:0000256" key="5">
    <source>
        <dbReference type="ARBA" id="ARBA00023163"/>
    </source>
</evidence>
<dbReference type="GO" id="GO:0003677">
    <property type="term" value="F:DNA binding"/>
    <property type="evidence" value="ECO:0007669"/>
    <property type="project" value="UniProtKB-KW"/>
</dbReference>
<dbReference type="AlphaFoldDB" id="B8B0Y9"/>
<dbReference type="Gene3D" id="3.30.730.10">
    <property type="entry name" value="AP2/ERF domain"/>
    <property type="match status" value="1"/>
</dbReference>
<dbReference type="OMA" id="DQLVCGE"/>
<comment type="subcellular location">
    <subcellularLocation>
        <location evidence="1">Nucleus</location>
    </subcellularLocation>
</comment>
<keyword evidence="3" id="KW-0805">Transcription regulation</keyword>
<dbReference type="GO" id="GO:0005634">
    <property type="term" value="C:nucleus"/>
    <property type="evidence" value="ECO:0007669"/>
    <property type="project" value="UniProtKB-SubCell"/>
</dbReference>
<dbReference type="SUPFAM" id="SSF54171">
    <property type="entry name" value="DNA-binding domain"/>
    <property type="match status" value="1"/>
</dbReference>
<dbReference type="InterPro" id="IPR016177">
    <property type="entry name" value="DNA-bd_dom_sf"/>
</dbReference>
<feature type="domain" description="AP2/ERF" evidence="9">
    <location>
        <begin position="209"/>
        <end position="267"/>
    </location>
</feature>
<feature type="region of interest" description="Disordered" evidence="8">
    <location>
        <begin position="287"/>
        <end position="307"/>
    </location>
</feature>
<dbReference type="EMBL" id="CM000131">
    <property type="protein sequence ID" value="EEC81106.1"/>
    <property type="molecule type" value="Genomic_DNA"/>
</dbReference>
<dbReference type="PANTHER" id="PTHR32467:SF101">
    <property type="entry name" value="AP2-LIKE ETHYLENE-RESPONSIVE TRANSCRIPTION FACTOR AIL6"/>
    <property type="match status" value="1"/>
</dbReference>
<dbReference type="InterPro" id="IPR001471">
    <property type="entry name" value="AP2/ERF_dom"/>
</dbReference>
<dbReference type="GO" id="GO:0003700">
    <property type="term" value="F:DNA-binding transcription factor activity"/>
    <property type="evidence" value="ECO:0007669"/>
    <property type="project" value="InterPro"/>
</dbReference>
<proteinExistence type="inferred from homology"/>
<accession>B8B0Y9</accession>
<dbReference type="Gramene" id="BGIOSGA023401-TA">
    <property type="protein sequence ID" value="BGIOSGA023401-PA"/>
    <property type="gene ID" value="BGIOSGA023401"/>
</dbReference>
<dbReference type="PANTHER" id="PTHR32467">
    <property type="entry name" value="AP2-LIKE ETHYLENE-RESPONSIVE TRANSCRIPTION FACTOR"/>
    <property type="match status" value="1"/>
</dbReference>
<dbReference type="SMART" id="SM00380">
    <property type="entry name" value="AP2"/>
    <property type="match status" value="1"/>
</dbReference>
<protein>
    <recommendedName>
        <fullName evidence="9">AP2/ERF domain-containing protein</fullName>
    </recommendedName>
</protein>
<evidence type="ECO:0000256" key="2">
    <source>
        <dbReference type="ARBA" id="ARBA00022737"/>
    </source>
</evidence>
<keyword evidence="2" id="KW-0677">Repeat</keyword>
<evidence type="ECO:0000256" key="4">
    <source>
        <dbReference type="ARBA" id="ARBA00023125"/>
    </source>
</evidence>
<keyword evidence="4" id="KW-0238">DNA-binding</keyword>
<feature type="region of interest" description="Disordered" evidence="8">
    <location>
        <begin position="33"/>
        <end position="53"/>
    </location>
</feature>
<dbReference type="PROSITE" id="PS51032">
    <property type="entry name" value="AP2_ERF"/>
    <property type="match status" value="1"/>
</dbReference>
<evidence type="ECO:0000256" key="1">
    <source>
        <dbReference type="ARBA" id="ARBA00004123"/>
    </source>
</evidence>
<dbReference type="Pfam" id="PF00847">
    <property type="entry name" value="AP2"/>
    <property type="match status" value="1"/>
</dbReference>
<dbReference type="STRING" id="39946.B8B0Y9"/>
<comment type="similarity">
    <text evidence="7">Belongs to the AP2/ERF transcription factor family. AP2 subfamily.</text>
</comment>
<dbReference type="CDD" id="cd00018">
    <property type="entry name" value="AP2"/>
    <property type="match status" value="1"/>
</dbReference>
<evidence type="ECO:0000256" key="6">
    <source>
        <dbReference type="ARBA" id="ARBA00023242"/>
    </source>
</evidence>
<dbReference type="FunFam" id="3.30.730.10:FF:000002">
    <property type="entry name" value="AP2-like ethylene-responsive transcription factor"/>
    <property type="match status" value="1"/>
</dbReference>
<keyword evidence="6" id="KW-0539">Nucleus</keyword>
<evidence type="ECO:0000256" key="3">
    <source>
        <dbReference type="ARBA" id="ARBA00023015"/>
    </source>
</evidence>
<feature type="compositionally biased region" description="Pro residues" evidence="8">
    <location>
        <begin position="298"/>
        <end position="307"/>
    </location>
</feature>
<dbReference type="InterPro" id="IPR036955">
    <property type="entry name" value="AP2/ERF_dom_sf"/>
</dbReference>
<name>B8B0Y9_ORYSI</name>
<evidence type="ECO:0000313" key="10">
    <source>
        <dbReference type="EMBL" id="EEC81106.1"/>
    </source>
</evidence>
<evidence type="ECO:0000256" key="8">
    <source>
        <dbReference type="SAM" id="MobiDB-lite"/>
    </source>
</evidence>
<dbReference type="HOGENOM" id="CLU_013549_5_0_1"/>
<gene>
    <name evidence="10" type="ORF">OsI_23968</name>
</gene>
<dbReference type="Proteomes" id="UP000007015">
    <property type="component" value="Chromosome 6"/>
</dbReference>
<sequence length="446" mass="46809">MDMDMSSAYPHHWLSFSLSNNYHHGLLEALSTTSAPPLGEEGPAEGAPKMEDFLGGLGGGGGAVAAAPAAAPEDQLSCGELGSIAAGFLRRYPAPENAGGVTIAMATDAAAELADPARRTAETFGQRTSIYRGVTRDVGYWENASGTGGRGGTRRTCGTIAAAGKAKAAKAAKVANYETELEEMKSMTRQEFIASLRRKSSGFSRGASIYRGVTRHHQHGRWQARIGRVAGNKDLYLGTFSTQEEAAEAYDIAAIKFRGLNAVTNFDMSRYDVDSILNSDLPVGGGAATRASKFPSDPSLPLPSPAMPPSEKDYWSLLALHYHHHQQQQQQQQFPASAFDTYGCSSGVNVDFTMGTSSHSGSNSNSSSSSAIWGTAAGAAMGRQQNGGSSNKQSNSYSGNNIPYAAAAAMTSGSALYGGSTGSNGTWVASNTSTAPHFYNYLFGME</sequence>
<keyword evidence="11" id="KW-1185">Reference proteome</keyword>
<evidence type="ECO:0000256" key="7">
    <source>
        <dbReference type="ARBA" id="ARBA00037973"/>
    </source>
</evidence>
<evidence type="ECO:0000259" key="9">
    <source>
        <dbReference type="PROSITE" id="PS51032"/>
    </source>
</evidence>
<organism evidence="10 11">
    <name type="scientific">Oryza sativa subsp. indica</name>
    <name type="common">Rice</name>
    <dbReference type="NCBI Taxonomy" id="39946"/>
    <lineage>
        <taxon>Eukaryota</taxon>
        <taxon>Viridiplantae</taxon>
        <taxon>Streptophyta</taxon>
        <taxon>Embryophyta</taxon>
        <taxon>Tracheophyta</taxon>
        <taxon>Spermatophyta</taxon>
        <taxon>Magnoliopsida</taxon>
        <taxon>Liliopsida</taxon>
        <taxon>Poales</taxon>
        <taxon>Poaceae</taxon>
        <taxon>BOP clade</taxon>
        <taxon>Oryzoideae</taxon>
        <taxon>Oryzeae</taxon>
        <taxon>Oryzinae</taxon>
        <taxon>Oryza</taxon>
        <taxon>Oryza sativa</taxon>
    </lineage>
</organism>
<reference evidence="10 11" key="1">
    <citation type="journal article" date="2005" name="PLoS Biol.">
        <title>The genomes of Oryza sativa: a history of duplications.</title>
        <authorList>
            <person name="Yu J."/>
            <person name="Wang J."/>
            <person name="Lin W."/>
            <person name="Li S."/>
            <person name="Li H."/>
            <person name="Zhou J."/>
            <person name="Ni P."/>
            <person name="Dong W."/>
            <person name="Hu S."/>
            <person name="Zeng C."/>
            <person name="Zhang J."/>
            <person name="Zhang Y."/>
            <person name="Li R."/>
            <person name="Xu Z."/>
            <person name="Li S."/>
            <person name="Li X."/>
            <person name="Zheng H."/>
            <person name="Cong L."/>
            <person name="Lin L."/>
            <person name="Yin J."/>
            <person name="Geng J."/>
            <person name="Li G."/>
            <person name="Shi J."/>
            <person name="Liu J."/>
            <person name="Lv H."/>
            <person name="Li J."/>
            <person name="Wang J."/>
            <person name="Deng Y."/>
            <person name="Ran L."/>
            <person name="Shi X."/>
            <person name="Wang X."/>
            <person name="Wu Q."/>
            <person name="Li C."/>
            <person name="Ren X."/>
            <person name="Wang J."/>
            <person name="Wang X."/>
            <person name="Li D."/>
            <person name="Liu D."/>
            <person name="Zhang X."/>
            <person name="Ji Z."/>
            <person name="Zhao W."/>
            <person name="Sun Y."/>
            <person name="Zhang Z."/>
            <person name="Bao J."/>
            <person name="Han Y."/>
            <person name="Dong L."/>
            <person name="Ji J."/>
            <person name="Chen P."/>
            <person name="Wu S."/>
            <person name="Liu J."/>
            <person name="Xiao Y."/>
            <person name="Bu D."/>
            <person name="Tan J."/>
            <person name="Yang L."/>
            <person name="Ye C."/>
            <person name="Zhang J."/>
            <person name="Xu J."/>
            <person name="Zhou Y."/>
            <person name="Yu Y."/>
            <person name="Zhang B."/>
            <person name="Zhuang S."/>
            <person name="Wei H."/>
            <person name="Liu B."/>
            <person name="Lei M."/>
            <person name="Yu H."/>
            <person name="Li Y."/>
            <person name="Xu H."/>
            <person name="Wei S."/>
            <person name="He X."/>
            <person name="Fang L."/>
            <person name="Zhang Z."/>
            <person name="Zhang Y."/>
            <person name="Huang X."/>
            <person name="Su Z."/>
            <person name="Tong W."/>
            <person name="Li J."/>
            <person name="Tong Z."/>
            <person name="Li S."/>
            <person name="Ye J."/>
            <person name="Wang L."/>
            <person name="Fang L."/>
            <person name="Lei T."/>
            <person name="Chen C."/>
            <person name="Chen H."/>
            <person name="Xu Z."/>
            <person name="Li H."/>
            <person name="Huang H."/>
            <person name="Zhang F."/>
            <person name="Xu H."/>
            <person name="Li N."/>
            <person name="Zhao C."/>
            <person name="Li S."/>
            <person name="Dong L."/>
            <person name="Huang Y."/>
            <person name="Li L."/>
            <person name="Xi Y."/>
            <person name="Qi Q."/>
            <person name="Li W."/>
            <person name="Zhang B."/>
            <person name="Hu W."/>
            <person name="Zhang Y."/>
            <person name="Tian X."/>
            <person name="Jiao Y."/>
            <person name="Liang X."/>
            <person name="Jin J."/>
            <person name="Gao L."/>
            <person name="Zheng W."/>
            <person name="Hao B."/>
            <person name="Liu S."/>
            <person name="Wang W."/>
            <person name="Yuan L."/>
            <person name="Cao M."/>
            <person name="McDermott J."/>
            <person name="Samudrala R."/>
            <person name="Wang J."/>
            <person name="Wong G.K."/>
            <person name="Yang H."/>
        </authorList>
    </citation>
    <scope>NUCLEOTIDE SEQUENCE [LARGE SCALE GENOMIC DNA]</scope>
    <source>
        <strain evidence="11">cv. 93-11</strain>
    </source>
</reference>
<keyword evidence="5" id="KW-0804">Transcription</keyword>
<evidence type="ECO:0000313" key="11">
    <source>
        <dbReference type="Proteomes" id="UP000007015"/>
    </source>
</evidence>